<comment type="caution">
    <text evidence="9">The sequence shown here is derived from an EMBL/GenBank/DDBJ whole genome shotgun (WGS) entry which is preliminary data.</text>
</comment>
<keyword evidence="10" id="KW-1185">Reference proteome</keyword>
<keyword evidence="3 7" id="KW-0997">Cell inner membrane</keyword>
<dbReference type="Pfam" id="PF06808">
    <property type="entry name" value="DctM"/>
    <property type="match status" value="1"/>
</dbReference>
<protein>
    <recommendedName>
        <fullName evidence="7">TRAP transporter large permease protein</fullName>
    </recommendedName>
</protein>
<proteinExistence type="inferred from homology"/>
<accession>A0A6L8VEI9</accession>
<dbReference type="InterPro" id="IPR010656">
    <property type="entry name" value="DctM"/>
</dbReference>
<dbReference type="InterPro" id="IPR004681">
    <property type="entry name" value="TRAP_DctM"/>
</dbReference>
<evidence type="ECO:0000256" key="2">
    <source>
        <dbReference type="ARBA" id="ARBA00022475"/>
    </source>
</evidence>
<evidence type="ECO:0000256" key="1">
    <source>
        <dbReference type="ARBA" id="ARBA00004429"/>
    </source>
</evidence>
<dbReference type="OrthoDB" id="9790209at2"/>
<evidence type="ECO:0000256" key="6">
    <source>
        <dbReference type="ARBA" id="ARBA00023136"/>
    </source>
</evidence>
<feature type="domain" description="TRAP C4-dicarboxylate transport system permease DctM subunit" evidence="8">
    <location>
        <begin position="8"/>
        <end position="419"/>
    </location>
</feature>
<comment type="subunit">
    <text evidence="7">The complex comprises the extracytoplasmic solute receptor protein and the two transmembrane proteins.</text>
</comment>
<dbReference type="RefSeq" id="WP_161342455.1">
    <property type="nucleotide sequence ID" value="NZ_BMGW01000001.1"/>
</dbReference>
<comment type="similarity">
    <text evidence="7">Belongs to the TRAP transporter large permease family.</text>
</comment>
<evidence type="ECO:0000259" key="8">
    <source>
        <dbReference type="Pfam" id="PF06808"/>
    </source>
</evidence>
<comment type="function">
    <text evidence="7">Part of the tripartite ATP-independent periplasmic (TRAP) transport system.</text>
</comment>
<keyword evidence="5 7" id="KW-1133">Transmembrane helix</keyword>
<evidence type="ECO:0000256" key="5">
    <source>
        <dbReference type="ARBA" id="ARBA00022989"/>
    </source>
</evidence>
<dbReference type="PIRSF" id="PIRSF006066">
    <property type="entry name" value="HI0050"/>
    <property type="match status" value="1"/>
</dbReference>
<reference evidence="9 10" key="1">
    <citation type="submission" date="2020-01" db="EMBL/GenBank/DDBJ databases">
        <title>Frigidibacter albus SP32T (=CGMCC 1.13995T).</title>
        <authorList>
            <person name="Liao X."/>
        </authorList>
    </citation>
    <scope>NUCLEOTIDE SEQUENCE [LARGE SCALE GENOMIC DNA]</scope>
    <source>
        <strain evidence="9 10">SP32</strain>
    </source>
</reference>
<name>A0A6L8VEI9_9RHOB</name>
<organism evidence="9 10">
    <name type="scientific">Frigidibacter albus</name>
    <dbReference type="NCBI Taxonomy" id="1465486"/>
    <lineage>
        <taxon>Bacteria</taxon>
        <taxon>Pseudomonadati</taxon>
        <taxon>Pseudomonadota</taxon>
        <taxon>Alphaproteobacteria</taxon>
        <taxon>Rhodobacterales</taxon>
        <taxon>Paracoccaceae</taxon>
        <taxon>Frigidibacter</taxon>
    </lineage>
</organism>
<dbReference type="NCBIfam" id="TIGR00786">
    <property type="entry name" value="dctM"/>
    <property type="match status" value="1"/>
</dbReference>
<feature type="transmembrane region" description="Helical" evidence="7">
    <location>
        <begin position="172"/>
        <end position="197"/>
    </location>
</feature>
<evidence type="ECO:0000256" key="4">
    <source>
        <dbReference type="ARBA" id="ARBA00022692"/>
    </source>
</evidence>
<evidence type="ECO:0000313" key="9">
    <source>
        <dbReference type="EMBL" id="MZQ87650.1"/>
    </source>
</evidence>
<evidence type="ECO:0000256" key="3">
    <source>
        <dbReference type="ARBA" id="ARBA00022519"/>
    </source>
</evidence>
<keyword evidence="4 7" id="KW-0812">Transmembrane</keyword>
<dbReference type="PANTHER" id="PTHR33362">
    <property type="entry name" value="SIALIC ACID TRAP TRANSPORTER PERMEASE PROTEIN SIAT-RELATED"/>
    <property type="match status" value="1"/>
</dbReference>
<feature type="transmembrane region" description="Helical" evidence="7">
    <location>
        <begin position="93"/>
        <end position="117"/>
    </location>
</feature>
<feature type="transmembrane region" description="Helical" evidence="7">
    <location>
        <begin position="336"/>
        <end position="353"/>
    </location>
</feature>
<keyword evidence="2" id="KW-1003">Cell membrane</keyword>
<dbReference type="PANTHER" id="PTHR33362:SF5">
    <property type="entry name" value="C4-DICARBOXYLATE TRAP TRANSPORTER LARGE PERMEASE PROTEIN DCTM"/>
    <property type="match status" value="1"/>
</dbReference>
<feature type="transmembrane region" description="Helical" evidence="7">
    <location>
        <begin position="58"/>
        <end position="81"/>
    </location>
</feature>
<feature type="transmembrane region" description="Helical" evidence="7">
    <location>
        <begin position="304"/>
        <end position="329"/>
    </location>
</feature>
<feature type="transmembrane region" description="Helical" evidence="7">
    <location>
        <begin position="137"/>
        <end position="160"/>
    </location>
</feature>
<feature type="transmembrane region" description="Helical" evidence="7">
    <location>
        <begin position="403"/>
        <end position="423"/>
    </location>
</feature>
<comment type="subcellular location">
    <subcellularLocation>
        <location evidence="1 7">Cell inner membrane</location>
        <topology evidence="1 7">Multi-pass membrane protein</topology>
    </subcellularLocation>
</comment>
<keyword evidence="7" id="KW-0813">Transport</keyword>
<feature type="transmembrane region" description="Helical" evidence="7">
    <location>
        <begin position="279"/>
        <end position="298"/>
    </location>
</feature>
<feature type="transmembrane region" description="Helical" evidence="7">
    <location>
        <begin position="359"/>
        <end position="383"/>
    </location>
</feature>
<evidence type="ECO:0000313" key="10">
    <source>
        <dbReference type="Proteomes" id="UP000477083"/>
    </source>
</evidence>
<gene>
    <name evidence="9" type="ORF">GS660_00905</name>
</gene>
<sequence length="427" mass="44950">MTVLIVLLILTFFLVVGLPVALSMAISGASGLYMLGGMQFLTGILRTSPLSTANSYEIITIPMFILMAEFVIISGVANDLFRSASIWVGRLRGGLAIATAFAGAGFGAISGSSTAAAATLASTSMPAMLREGYDPKLAGGVVAISGTLAMLIPPSIALILYGIIADVAIGDLLIGGVIPGLIVTLAIVLTVVVILQIDPSAAPTGRAYPMREKLASLQKVGPMLVLLMAVSGSIYSGLATPTEAAGLGAFVAMLIALWSRKLTVAGFWHALRSTAQTSCMILFIILGAHVFGYFLTLSRVTNDLSAWIGALQMSATMIMVIILIGYLILGFFMDQIAILILTVPVMLPVVMQLGYDPVWFGVMVVVTAEVGMVTPPMGMNVFVVARYTRRPLGELFRGVMPHVFAHLIVIALLLAFPALVLWLPSTM</sequence>
<keyword evidence="6 7" id="KW-0472">Membrane</keyword>
<comment type="caution">
    <text evidence="7">Lacks conserved residue(s) required for the propagation of feature annotation.</text>
</comment>
<evidence type="ECO:0000256" key="7">
    <source>
        <dbReference type="RuleBase" id="RU369079"/>
    </source>
</evidence>
<dbReference type="GO" id="GO:0022857">
    <property type="term" value="F:transmembrane transporter activity"/>
    <property type="evidence" value="ECO:0007669"/>
    <property type="project" value="UniProtKB-UniRule"/>
</dbReference>
<dbReference type="GO" id="GO:0005886">
    <property type="term" value="C:plasma membrane"/>
    <property type="evidence" value="ECO:0007669"/>
    <property type="project" value="UniProtKB-SubCell"/>
</dbReference>
<dbReference type="AlphaFoldDB" id="A0A6L8VEI9"/>
<dbReference type="Proteomes" id="UP000477083">
    <property type="component" value="Unassembled WGS sequence"/>
</dbReference>
<feature type="transmembrane region" description="Helical" evidence="7">
    <location>
        <begin position="234"/>
        <end position="258"/>
    </location>
</feature>
<dbReference type="EMBL" id="WWNR01000001">
    <property type="protein sequence ID" value="MZQ87650.1"/>
    <property type="molecule type" value="Genomic_DNA"/>
</dbReference>